<sequence>METRARSAVRARRRQRDGTSIQKNDPLESRGCYGLRPNGMRGGLAKQARGRARKEGPGETGQNNRETTERRDQEGPILRGMVKRPETKPADTQDAAREAKSHEAANQGGEWQTVMRRKADANAPTGRYSQPAARQDDRILAKVSTGNVMRNCESILMSARLRELDPELKKALKGVQKTKSGFALLANKNGRSTLLEKSDMIKNYIGPGTEVVQVESCGLWVHGHMTV</sequence>
<dbReference type="Proteomes" id="UP001610728">
    <property type="component" value="Unassembled WGS sequence"/>
</dbReference>
<organism evidence="2 3">
    <name type="scientific">Ceratocystis lukuohia</name>
    <dbReference type="NCBI Taxonomy" id="2019550"/>
    <lineage>
        <taxon>Eukaryota</taxon>
        <taxon>Fungi</taxon>
        <taxon>Dikarya</taxon>
        <taxon>Ascomycota</taxon>
        <taxon>Pezizomycotina</taxon>
        <taxon>Sordariomycetes</taxon>
        <taxon>Hypocreomycetidae</taxon>
        <taxon>Microascales</taxon>
        <taxon>Ceratocystidaceae</taxon>
        <taxon>Ceratocystis</taxon>
    </lineage>
</organism>
<evidence type="ECO:0000256" key="1">
    <source>
        <dbReference type="SAM" id="MobiDB-lite"/>
    </source>
</evidence>
<keyword evidence="2" id="KW-0378">Hydrolase</keyword>
<protein>
    <submittedName>
        <fullName evidence="2">Endonuclease/Exonuclease/phosphatase family protein</fullName>
    </submittedName>
</protein>
<keyword evidence="2" id="KW-0255">Endonuclease</keyword>
<evidence type="ECO:0000313" key="3">
    <source>
        <dbReference type="Proteomes" id="UP001610728"/>
    </source>
</evidence>
<feature type="compositionally biased region" description="Basic and acidic residues" evidence="1">
    <location>
        <begin position="83"/>
        <end position="103"/>
    </location>
</feature>
<dbReference type="EMBL" id="JABSNW010000008">
    <property type="protein sequence ID" value="KAL2885173.1"/>
    <property type="molecule type" value="Genomic_DNA"/>
</dbReference>
<evidence type="ECO:0000313" key="2">
    <source>
        <dbReference type="EMBL" id="KAL2885173.1"/>
    </source>
</evidence>
<dbReference type="RefSeq" id="XP_070856354.1">
    <property type="nucleotide sequence ID" value="XM_071004381.1"/>
</dbReference>
<proteinExistence type="predicted"/>
<name>A0ABR4MA72_9PEZI</name>
<accession>A0ABR4MA72</accession>
<feature type="region of interest" description="Disordered" evidence="1">
    <location>
        <begin position="1"/>
        <end position="108"/>
    </location>
</feature>
<gene>
    <name evidence="2" type="ORF">HOO65_080123</name>
</gene>
<keyword evidence="2" id="KW-0540">Nuclease</keyword>
<comment type="caution">
    <text evidence="2">The sequence shown here is derived from an EMBL/GenBank/DDBJ whole genome shotgun (WGS) entry which is preliminary data.</text>
</comment>
<keyword evidence="3" id="KW-1185">Reference proteome</keyword>
<dbReference type="GeneID" id="98120860"/>
<reference evidence="2 3" key="1">
    <citation type="submission" date="2020-05" db="EMBL/GenBank/DDBJ databases">
        <title>Ceratocystis lukuohia genome.</title>
        <authorList>
            <person name="Harrington T.C."/>
            <person name="Kim K."/>
            <person name="Mayers C.G."/>
        </authorList>
    </citation>
    <scope>NUCLEOTIDE SEQUENCE [LARGE SCALE GENOMIC DNA]</scope>
    <source>
        <strain evidence="2 3">C4212</strain>
    </source>
</reference>
<dbReference type="GO" id="GO:0004519">
    <property type="term" value="F:endonuclease activity"/>
    <property type="evidence" value="ECO:0007669"/>
    <property type="project" value="UniProtKB-KW"/>
</dbReference>